<reference evidence="4" key="1">
    <citation type="journal article" date="2019" name="Nat. Commun.">
        <title>The genome of broomcorn millet.</title>
        <authorList>
            <person name="Zou C."/>
            <person name="Miki D."/>
            <person name="Li D."/>
            <person name="Tang Q."/>
            <person name="Xiao L."/>
            <person name="Rajput S."/>
            <person name="Deng P."/>
            <person name="Jia W."/>
            <person name="Huang R."/>
            <person name="Zhang M."/>
            <person name="Sun Y."/>
            <person name="Hu J."/>
            <person name="Fu X."/>
            <person name="Schnable P.S."/>
            <person name="Li F."/>
            <person name="Zhang H."/>
            <person name="Feng B."/>
            <person name="Zhu X."/>
            <person name="Liu R."/>
            <person name="Schnable J.C."/>
            <person name="Zhu J.-K."/>
            <person name="Zhang H."/>
        </authorList>
    </citation>
    <scope>NUCLEOTIDE SEQUENCE [LARGE SCALE GENOMIC DNA]</scope>
</reference>
<evidence type="ECO:0000259" key="2">
    <source>
        <dbReference type="Pfam" id="PF02721"/>
    </source>
</evidence>
<dbReference type="InterPro" id="IPR003871">
    <property type="entry name" value="RFA1B/D_OB_1st"/>
</dbReference>
<dbReference type="STRING" id="4540.A0A3L6Q2H2"/>
<sequence>MEYNLLSQINPTRHNWRIKVGISRMWQVSGTSKGKDFSSLELVIVDEEGQGITGSIGQKDLNKFLKSVVEGHCYYIRNIQVSKQERKFKAIPSTYTIFFTSWTIIEDIRAEVSANIPHYIFNFVDYDDLDHRARHGQGLIDIIGQLTVVHLVVHSSSLNAPSVRGEVELRDLSDKLLSVTLWDEHATSFEDEILIETIRNDEPVVIVFAGMQVLLDAGAILQQNVYKEEALKFCSYQAMVMLQQDATGHTKIFMFGGVAEQIVPRTAAELVEESSSNQILLPGALRALVGRNYVFQVVISEQTFRTGQLCFQGRKVFMPPRIQGGGANVTLKDIPKKDPAATASTGPSSTTPDKEPSDGRSASLTENSIDPGDESTPPPSSQTPTPEKKSSTKGKEAVSPSAREEHGNVLGKRSRTARKELLYSKKEKTSEE</sequence>
<keyword evidence="4" id="KW-1185">Reference proteome</keyword>
<dbReference type="CDD" id="cd04481">
    <property type="entry name" value="RPA1_DBD_B_like"/>
    <property type="match status" value="1"/>
</dbReference>
<dbReference type="Pfam" id="PF02721">
    <property type="entry name" value="DUF223"/>
    <property type="match status" value="1"/>
</dbReference>
<dbReference type="CDD" id="cd04480">
    <property type="entry name" value="RPA1_DBD_A_like"/>
    <property type="match status" value="1"/>
</dbReference>
<name>A0A3L6Q2H2_PANMI</name>
<feature type="region of interest" description="Disordered" evidence="1">
    <location>
        <begin position="322"/>
        <end position="432"/>
    </location>
</feature>
<dbReference type="Proteomes" id="UP000275267">
    <property type="component" value="Unassembled WGS sequence"/>
</dbReference>
<feature type="compositionally biased region" description="Low complexity" evidence="1">
    <location>
        <begin position="340"/>
        <end position="351"/>
    </location>
</feature>
<evidence type="ECO:0000313" key="4">
    <source>
        <dbReference type="Proteomes" id="UP000275267"/>
    </source>
</evidence>
<dbReference type="OrthoDB" id="593179at2759"/>
<organism evidence="3 4">
    <name type="scientific">Panicum miliaceum</name>
    <name type="common">Proso millet</name>
    <name type="synonym">Broomcorn millet</name>
    <dbReference type="NCBI Taxonomy" id="4540"/>
    <lineage>
        <taxon>Eukaryota</taxon>
        <taxon>Viridiplantae</taxon>
        <taxon>Streptophyta</taxon>
        <taxon>Embryophyta</taxon>
        <taxon>Tracheophyta</taxon>
        <taxon>Spermatophyta</taxon>
        <taxon>Magnoliopsida</taxon>
        <taxon>Liliopsida</taxon>
        <taxon>Poales</taxon>
        <taxon>Poaceae</taxon>
        <taxon>PACMAD clade</taxon>
        <taxon>Panicoideae</taxon>
        <taxon>Panicodae</taxon>
        <taxon>Paniceae</taxon>
        <taxon>Panicinae</taxon>
        <taxon>Panicum</taxon>
        <taxon>Panicum sect. Panicum</taxon>
    </lineage>
</organism>
<dbReference type="AlphaFoldDB" id="A0A3L6Q2H2"/>
<evidence type="ECO:0000313" key="3">
    <source>
        <dbReference type="EMBL" id="RLM70118.1"/>
    </source>
</evidence>
<proteinExistence type="predicted"/>
<feature type="compositionally biased region" description="Basic and acidic residues" evidence="1">
    <location>
        <begin position="417"/>
        <end position="432"/>
    </location>
</feature>
<dbReference type="PANTHER" id="PTHR47165:SF4">
    <property type="entry name" value="OS03G0429900 PROTEIN"/>
    <property type="match status" value="1"/>
</dbReference>
<dbReference type="InterPro" id="IPR012340">
    <property type="entry name" value="NA-bd_OB-fold"/>
</dbReference>
<comment type="caution">
    <text evidence="3">The sequence shown here is derived from an EMBL/GenBank/DDBJ whole genome shotgun (WGS) entry which is preliminary data.</text>
</comment>
<dbReference type="PANTHER" id="PTHR47165">
    <property type="entry name" value="OS03G0429900 PROTEIN"/>
    <property type="match status" value="1"/>
</dbReference>
<protein>
    <recommendedName>
        <fullName evidence="2">Replication protein A 70 kDa DNA-binding subunit B/D first OB fold domain-containing protein</fullName>
    </recommendedName>
</protein>
<gene>
    <name evidence="3" type="ORF">C2845_PM17G06740</name>
</gene>
<dbReference type="SUPFAM" id="SSF50249">
    <property type="entry name" value="Nucleic acid-binding proteins"/>
    <property type="match status" value="3"/>
</dbReference>
<dbReference type="Gene3D" id="2.40.50.140">
    <property type="entry name" value="Nucleic acid-binding proteins"/>
    <property type="match status" value="3"/>
</dbReference>
<dbReference type="EMBL" id="PQIB02000014">
    <property type="protein sequence ID" value="RLM70118.1"/>
    <property type="molecule type" value="Genomic_DNA"/>
</dbReference>
<feature type="domain" description="Replication protein A 70 kDa DNA-binding subunit B/D first OB fold" evidence="2">
    <location>
        <begin position="3"/>
        <end position="106"/>
    </location>
</feature>
<feature type="compositionally biased region" description="Basic and acidic residues" evidence="1">
    <location>
        <begin position="386"/>
        <end position="407"/>
    </location>
</feature>
<accession>A0A3L6Q2H2</accession>
<evidence type="ECO:0000256" key="1">
    <source>
        <dbReference type="SAM" id="MobiDB-lite"/>
    </source>
</evidence>